<dbReference type="InterPro" id="IPR001606">
    <property type="entry name" value="ARID_dom"/>
</dbReference>
<evidence type="ECO:0000256" key="3">
    <source>
        <dbReference type="ARBA" id="ARBA00022895"/>
    </source>
</evidence>
<dbReference type="PANTHER" id="PTHR16466">
    <property type="entry name" value="TELOMERE REPEAT-BINDING FACTOR 2-INTERACTING PROTEIN 1"/>
    <property type="match status" value="1"/>
</dbReference>
<feature type="region of interest" description="Disordered" evidence="6">
    <location>
        <begin position="463"/>
        <end position="585"/>
    </location>
</feature>
<comment type="function">
    <text evidence="5">Involved in the regulation of telomere length, clustering and has a specific role in telomere position effect (TPE).</text>
</comment>
<feature type="region of interest" description="Disordered" evidence="6">
    <location>
        <begin position="199"/>
        <end position="244"/>
    </location>
</feature>
<feature type="compositionally biased region" description="Polar residues" evidence="6">
    <location>
        <begin position="515"/>
        <end position="526"/>
    </location>
</feature>
<dbReference type="InterPro" id="IPR036420">
    <property type="entry name" value="BRCT_dom_sf"/>
</dbReference>
<dbReference type="GO" id="GO:0070187">
    <property type="term" value="C:shelterin complex"/>
    <property type="evidence" value="ECO:0007669"/>
    <property type="project" value="TreeGrafter"/>
</dbReference>
<reference evidence="9 10" key="1">
    <citation type="journal article" date="2020" name="bioRxiv">
        <title>Whole genome comparisons of ergot fungi reveals the divergence and evolution of species within the genus Claviceps are the result of varying mechanisms driving genome evolution and host range expansion.</title>
        <authorList>
            <person name="Wyka S.A."/>
            <person name="Mondo S.J."/>
            <person name="Liu M."/>
            <person name="Dettman J."/>
            <person name="Nalam V."/>
            <person name="Broders K.D."/>
        </authorList>
    </citation>
    <scope>NUCLEOTIDE SEQUENCE [LARGE SCALE GENOMIC DNA]</scope>
    <source>
        <strain evidence="9 10">LM576</strain>
    </source>
</reference>
<dbReference type="Gene3D" id="1.10.10.60">
    <property type="entry name" value="Homeodomain-like"/>
    <property type="match status" value="1"/>
</dbReference>
<name>A0A9P7Q453_9HYPO</name>
<dbReference type="GO" id="GO:0010833">
    <property type="term" value="P:telomere maintenance via telomere lengthening"/>
    <property type="evidence" value="ECO:0007669"/>
    <property type="project" value="UniProtKB-UniRule"/>
</dbReference>
<dbReference type="EMBL" id="SRQM01000113">
    <property type="protein sequence ID" value="KAG6118103.1"/>
    <property type="molecule type" value="Genomic_DNA"/>
</dbReference>
<dbReference type="Pfam" id="PF01388">
    <property type="entry name" value="ARID"/>
    <property type="match status" value="2"/>
</dbReference>
<keyword evidence="4 5" id="KW-0539">Nucleus</keyword>
<organism evidence="9 10">
    <name type="scientific">Claviceps humidiphila</name>
    <dbReference type="NCBI Taxonomy" id="1294629"/>
    <lineage>
        <taxon>Eukaryota</taxon>
        <taxon>Fungi</taxon>
        <taxon>Dikarya</taxon>
        <taxon>Ascomycota</taxon>
        <taxon>Pezizomycotina</taxon>
        <taxon>Sordariomycetes</taxon>
        <taxon>Hypocreomycetidae</taxon>
        <taxon>Hypocreales</taxon>
        <taxon>Clavicipitaceae</taxon>
        <taxon>Claviceps</taxon>
    </lineage>
</organism>
<proteinExistence type="inferred from homology"/>
<dbReference type="PROSITE" id="PS50172">
    <property type="entry name" value="BRCT"/>
    <property type="match status" value="1"/>
</dbReference>
<dbReference type="Gene3D" id="1.10.150.60">
    <property type="entry name" value="ARID DNA-binding domain"/>
    <property type="match status" value="2"/>
</dbReference>
<keyword evidence="2 5" id="KW-0158">Chromosome</keyword>
<dbReference type="Proteomes" id="UP000732380">
    <property type="component" value="Unassembled WGS sequence"/>
</dbReference>
<dbReference type="GO" id="GO:0042162">
    <property type="term" value="F:telomeric DNA binding"/>
    <property type="evidence" value="ECO:0007669"/>
    <property type="project" value="TreeGrafter"/>
</dbReference>
<dbReference type="Pfam" id="PF16589">
    <property type="entry name" value="BRCT_2"/>
    <property type="match status" value="1"/>
</dbReference>
<feature type="domain" description="BRCT" evidence="7">
    <location>
        <begin position="13"/>
        <end position="94"/>
    </location>
</feature>
<evidence type="ECO:0000256" key="6">
    <source>
        <dbReference type="SAM" id="MobiDB-lite"/>
    </source>
</evidence>
<feature type="compositionally biased region" description="Acidic residues" evidence="6">
    <location>
        <begin position="499"/>
        <end position="509"/>
    </location>
</feature>
<evidence type="ECO:0000259" key="8">
    <source>
        <dbReference type="PROSITE" id="PS51011"/>
    </source>
</evidence>
<feature type="domain" description="ARID" evidence="8">
    <location>
        <begin position="243"/>
        <end position="333"/>
    </location>
</feature>
<protein>
    <recommendedName>
        <fullName evidence="5">DNA-binding protein RAP1</fullName>
    </recommendedName>
</protein>
<dbReference type="SUPFAM" id="SSF46689">
    <property type="entry name" value="Homeodomain-like"/>
    <property type="match status" value="1"/>
</dbReference>
<sequence length="666" mass="75191">MASSMRNGAQAATGGQLFKDTVFWVAHKLPSRDYILELIKKNGGTVTHLENQADLRIADHTMKKKYVVPDSISYEFITDSVRKGVTQLPDRYLILPPFDQTTHESRKRTRTIFTPAEDASLLLYVESHTKDRTGNQIYKVFAESNPRHTWQSWRNRYMKTLLHYPSYQIEKLRSLGTSAPAPAPAPAPVSVPVDSATTPAACLSPQRKSSMSASAKENPRPPSASHGSTPGQSSEHETETEDETHIDIFEQDVVVFEEESGRSVTRRPKVGGKRFHVFKLARAVLAQRVADEQVDWRRVAEDLGYDLKQDQSVANGLKDCFNKNLAVWFGLLRIFEAQEAERTSSPARSEEDRAESEADHKDEIEQFYRELESFQDRSHLPVKRESEVGGKRLTFWHLGRAVLIRRESNGEVDWRRVVKDLEAKYDWRQDQEVVDELKECFEENLAAWFEEEVYEALEKEEAALEHEEDEFQSDLDSPERQVYPSSPPVGSSGHKRPLDDDDDDDDPAYEEMLSIPSSCTPTGSKFRQQKQDEEEEEEDIEETYGYAPPVVSSSDLTPPPGTSHSDFGDVAPSPEPNFQAPNVEPIPLNLAPSRSALSTQFISQATKSELTRSVMAAVNRSRRTVAPSSSERTFLECVEIYDALGYSRDVVMDALGRTPDGAVEQE</sequence>
<evidence type="ECO:0000256" key="1">
    <source>
        <dbReference type="ARBA" id="ARBA00010467"/>
    </source>
</evidence>
<dbReference type="SUPFAM" id="SSF46774">
    <property type="entry name" value="ARID-like"/>
    <property type="match status" value="1"/>
</dbReference>
<keyword evidence="3 5" id="KW-0779">Telomere</keyword>
<comment type="subcellular location">
    <subcellularLocation>
        <location evidence="5">Nucleus</location>
    </subcellularLocation>
    <subcellularLocation>
        <location evidence="5">Chromosome</location>
        <location evidence="5">Telomere</location>
    </subcellularLocation>
</comment>
<evidence type="ECO:0000256" key="5">
    <source>
        <dbReference type="RuleBase" id="RU367107"/>
    </source>
</evidence>
<dbReference type="InterPro" id="IPR015010">
    <property type="entry name" value="TERF2IP_Myb"/>
</dbReference>
<evidence type="ECO:0000256" key="4">
    <source>
        <dbReference type="ARBA" id="ARBA00023242"/>
    </source>
</evidence>
<comment type="similarity">
    <text evidence="1 5">Belongs to the RAP1 family.</text>
</comment>
<dbReference type="InterPro" id="IPR001357">
    <property type="entry name" value="BRCT_dom"/>
</dbReference>
<gene>
    <name evidence="9" type="ORF">E4U13_000505</name>
</gene>
<evidence type="ECO:0000256" key="2">
    <source>
        <dbReference type="ARBA" id="ARBA00022454"/>
    </source>
</evidence>
<evidence type="ECO:0000313" key="9">
    <source>
        <dbReference type="EMBL" id="KAG6118103.1"/>
    </source>
</evidence>
<feature type="compositionally biased region" description="Acidic residues" evidence="6">
    <location>
        <begin position="532"/>
        <end position="542"/>
    </location>
</feature>
<dbReference type="CDD" id="cd11655">
    <property type="entry name" value="rap1_myb-like"/>
    <property type="match status" value="1"/>
</dbReference>
<dbReference type="AlphaFoldDB" id="A0A9P7Q453"/>
<dbReference type="Pfam" id="PF08914">
    <property type="entry name" value="Myb_Rap1"/>
    <property type="match status" value="1"/>
</dbReference>
<dbReference type="GO" id="GO:0031848">
    <property type="term" value="P:protection from non-homologous end joining at telomere"/>
    <property type="evidence" value="ECO:0007669"/>
    <property type="project" value="TreeGrafter"/>
</dbReference>
<dbReference type="InterPro" id="IPR039595">
    <property type="entry name" value="TE2IP/Rap1"/>
</dbReference>
<dbReference type="Gene3D" id="3.40.50.10190">
    <property type="entry name" value="BRCT domain"/>
    <property type="match status" value="1"/>
</dbReference>
<dbReference type="PANTHER" id="PTHR16466:SF6">
    <property type="entry name" value="TELOMERIC REPEAT-BINDING FACTOR 2-INTERACTING PROTEIN 1"/>
    <property type="match status" value="1"/>
</dbReference>
<feature type="compositionally biased region" description="Polar residues" evidence="6">
    <location>
        <begin position="206"/>
        <end position="215"/>
    </location>
</feature>
<dbReference type="CDD" id="cd16100">
    <property type="entry name" value="ARID"/>
    <property type="match status" value="1"/>
</dbReference>
<dbReference type="InterPro" id="IPR036431">
    <property type="entry name" value="ARID_dom_sf"/>
</dbReference>
<evidence type="ECO:0000313" key="10">
    <source>
        <dbReference type="Proteomes" id="UP000732380"/>
    </source>
</evidence>
<dbReference type="InterPro" id="IPR009057">
    <property type="entry name" value="Homeodomain-like_sf"/>
</dbReference>
<evidence type="ECO:0000259" key="7">
    <source>
        <dbReference type="PROSITE" id="PS50172"/>
    </source>
</evidence>
<dbReference type="PROSITE" id="PS51011">
    <property type="entry name" value="ARID"/>
    <property type="match status" value="1"/>
</dbReference>
<keyword evidence="10" id="KW-1185">Reference proteome</keyword>
<accession>A0A9P7Q453</accession>
<comment type="caution">
    <text evidence="9">The sequence shown here is derived from an EMBL/GenBank/DDBJ whole genome shotgun (WGS) entry which is preliminary data.</text>
</comment>
<comment type="subunit">
    <text evidence="5">Homodimer.</text>
</comment>
<dbReference type="SUPFAM" id="SSF52113">
    <property type="entry name" value="BRCT domain"/>
    <property type="match status" value="1"/>
</dbReference>